<evidence type="ECO:0000313" key="1">
    <source>
        <dbReference type="EMBL" id="VDP54046.1"/>
    </source>
</evidence>
<dbReference type="EMBL" id="UZAL01030490">
    <property type="protein sequence ID" value="VDP54046.1"/>
    <property type="molecule type" value="Genomic_DNA"/>
</dbReference>
<reference evidence="1 2" key="1">
    <citation type="submission" date="2018-11" db="EMBL/GenBank/DDBJ databases">
        <authorList>
            <consortium name="Pathogen Informatics"/>
        </authorList>
    </citation>
    <scope>NUCLEOTIDE SEQUENCE [LARGE SCALE GENOMIC DNA]</scope>
    <source>
        <strain>Denwood</strain>
        <strain evidence="2">Zambia</strain>
    </source>
</reference>
<organism evidence="1 2">
    <name type="scientific">Schistosoma mattheei</name>
    <dbReference type="NCBI Taxonomy" id="31246"/>
    <lineage>
        <taxon>Eukaryota</taxon>
        <taxon>Metazoa</taxon>
        <taxon>Spiralia</taxon>
        <taxon>Lophotrochozoa</taxon>
        <taxon>Platyhelminthes</taxon>
        <taxon>Trematoda</taxon>
        <taxon>Digenea</taxon>
        <taxon>Strigeidida</taxon>
        <taxon>Schistosomatoidea</taxon>
        <taxon>Schistosomatidae</taxon>
        <taxon>Schistosoma</taxon>
    </lineage>
</organism>
<protein>
    <submittedName>
        <fullName evidence="1">Uncharacterized protein</fullName>
    </submittedName>
</protein>
<name>A0A183P7L0_9TREM</name>
<proteinExistence type="predicted"/>
<accession>A0A183P7L0</accession>
<dbReference type="AlphaFoldDB" id="A0A183P7L0"/>
<evidence type="ECO:0000313" key="2">
    <source>
        <dbReference type="Proteomes" id="UP000269396"/>
    </source>
</evidence>
<dbReference type="Proteomes" id="UP000269396">
    <property type="component" value="Unassembled WGS sequence"/>
</dbReference>
<gene>
    <name evidence="1" type="ORF">SMTD_LOCUS10346</name>
</gene>
<keyword evidence="2" id="KW-1185">Reference proteome</keyword>
<sequence>MYLHLRVDVHSGNRSQYSSFQTPWLAVNSRMHVTLYLGRISWMCLHLKVDVHSGNQIQYRSFQTPSLYSLSY</sequence>